<dbReference type="PROSITE" id="PS50082">
    <property type="entry name" value="WD_REPEATS_2"/>
    <property type="match status" value="1"/>
</dbReference>
<dbReference type="GO" id="GO:0006367">
    <property type="term" value="P:transcription initiation at RNA polymerase II promoter"/>
    <property type="evidence" value="ECO:0007669"/>
    <property type="project" value="TreeGrafter"/>
</dbReference>
<evidence type="ECO:0000313" key="2">
    <source>
        <dbReference type="EMBL" id="CAD8939478.1"/>
    </source>
</evidence>
<keyword evidence="1" id="KW-0853">WD repeat</keyword>
<dbReference type="SMART" id="SM00320">
    <property type="entry name" value="WD40"/>
    <property type="match status" value="3"/>
</dbReference>
<dbReference type="EMBL" id="HBFW01016469">
    <property type="protein sequence ID" value="CAD8939478.1"/>
    <property type="molecule type" value="Transcribed_RNA"/>
</dbReference>
<gene>
    <name evidence="2" type="ORF">CTEN0397_LOCUS10541</name>
</gene>
<dbReference type="SUPFAM" id="SSF50978">
    <property type="entry name" value="WD40 repeat-like"/>
    <property type="match status" value="1"/>
</dbReference>
<dbReference type="AlphaFoldDB" id="A0A7S1D8D6"/>
<accession>A0A7S1D8D6</accession>
<feature type="repeat" description="WD" evidence="1">
    <location>
        <begin position="180"/>
        <end position="221"/>
    </location>
</feature>
<dbReference type="GO" id="GO:0016251">
    <property type="term" value="F:RNA polymerase II general transcription initiation factor activity"/>
    <property type="evidence" value="ECO:0007669"/>
    <property type="project" value="TreeGrafter"/>
</dbReference>
<proteinExistence type="predicted"/>
<organism evidence="2">
    <name type="scientific">Cyclophora tenuis</name>
    <name type="common">Marine diatom</name>
    <dbReference type="NCBI Taxonomy" id="216820"/>
    <lineage>
        <taxon>Eukaryota</taxon>
        <taxon>Sar</taxon>
        <taxon>Stramenopiles</taxon>
        <taxon>Ochrophyta</taxon>
        <taxon>Bacillariophyta</taxon>
        <taxon>Fragilariophyceae</taxon>
        <taxon>Fragilariophycidae</taxon>
        <taxon>Cyclophorales</taxon>
        <taxon>Cyclophoraceae</taxon>
        <taxon>Cyclophora</taxon>
    </lineage>
</organism>
<dbReference type="Pfam" id="PF00400">
    <property type="entry name" value="WD40"/>
    <property type="match status" value="2"/>
</dbReference>
<dbReference type="InterPro" id="IPR015943">
    <property type="entry name" value="WD40/YVTN_repeat-like_dom_sf"/>
</dbReference>
<sequence length="268" mass="28754">MLDAHSDEIVAIEPVSMTGDEDPSLFLSVSIEGSMALWEVQTGDMIFQCNVMTDDGEEAIPVLCASANEKEIFLGLASGYVVAYSVPELVESASVGETCPVPNGRFLAHEGGVTALQCAAGQGTLSQSLSSSSVLLTGGNDGVVKQWEIMARDAQDGMPSRVEHWPRLSTQKMKRRAHMFRGHMEGPITALASVDESKFLSAGADGSVRAWSPSKGTELFRMDGFTANLTSLCLDSKTLITDGMDHYVCVHDFDVDSDEAANGYELDF</sequence>
<dbReference type="PANTHER" id="PTHR19879:SF1">
    <property type="entry name" value="CANNONBALL-RELATED"/>
    <property type="match status" value="1"/>
</dbReference>
<dbReference type="GO" id="GO:0005669">
    <property type="term" value="C:transcription factor TFIID complex"/>
    <property type="evidence" value="ECO:0007669"/>
    <property type="project" value="TreeGrafter"/>
</dbReference>
<protein>
    <recommendedName>
        <fullName evidence="3">Anaphase-promoting complex subunit 4 WD40 domain-containing protein</fullName>
    </recommendedName>
</protein>
<name>A0A7S1D8D6_CYCTE</name>
<dbReference type="Gene3D" id="2.130.10.10">
    <property type="entry name" value="YVTN repeat-like/Quinoprotein amine dehydrogenase"/>
    <property type="match status" value="1"/>
</dbReference>
<reference evidence="2" key="1">
    <citation type="submission" date="2021-01" db="EMBL/GenBank/DDBJ databases">
        <authorList>
            <person name="Corre E."/>
            <person name="Pelletier E."/>
            <person name="Niang G."/>
            <person name="Scheremetjew M."/>
            <person name="Finn R."/>
            <person name="Kale V."/>
            <person name="Holt S."/>
            <person name="Cochrane G."/>
            <person name="Meng A."/>
            <person name="Brown T."/>
            <person name="Cohen L."/>
        </authorList>
    </citation>
    <scope>NUCLEOTIDE SEQUENCE</scope>
    <source>
        <strain evidence="2">ECT3854</strain>
    </source>
</reference>
<dbReference type="InterPro" id="IPR036322">
    <property type="entry name" value="WD40_repeat_dom_sf"/>
</dbReference>
<dbReference type="PANTHER" id="PTHR19879">
    <property type="entry name" value="TRANSCRIPTION INITIATION FACTOR TFIID"/>
    <property type="match status" value="1"/>
</dbReference>
<dbReference type="InterPro" id="IPR001680">
    <property type="entry name" value="WD40_rpt"/>
</dbReference>
<evidence type="ECO:0008006" key="3">
    <source>
        <dbReference type="Google" id="ProtNLM"/>
    </source>
</evidence>
<evidence type="ECO:0000256" key="1">
    <source>
        <dbReference type="PROSITE-ProRule" id="PRU00221"/>
    </source>
</evidence>